<sequence length="281" mass="31376">MNRRFYKVVFLLLPWYVCVYRLEEKRGIIVKEFSFTKNADGLLVWKINRPEKRNAINYQVMDGLEQMLDEAETNPSIKAIAITGEGERSFCSGGDVAEFHQLKTDQQAFTMLSRMGGLLYRLAVVPKPTVAVINGAALGGGCELAAACDMRIAKSDASLGFIQGNLAITTGWGGASLLFERVSMSSALQLLTGARVLSAQEMAEFGFVDKLFEGSAQDAMNKFLENTLSIETDVLRDYKKAMIGKLLASNLKERMEKEIRRCASLWSKDEHHEAVLRFLKR</sequence>
<proteinExistence type="predicted"/>
<keyword evidence="3" id="KW-1185">Reference proteome</keyword>
<dbReference type="CDD" id="cd06558">
    <property type="entry name" value="crotonase-like"/>
    <property type="match status" value="1"/>
</dbReference>
<evidence type="ECO:0000313" key="3">
    <source>
        <dbReference type="Proteomes" id="UP000287156"/>
    </source>
</evidence>
<name>A0A429Y2V9_9BACI</name>
<evidence type="ECO:0000313" key="2">
    <source>
        <dbReference type="EMBL" id="RST75591.1"/>
    </source>
</evidence>
<gene>
    <name evidence="2" type="ORF">D4T97_009095</name>
</gene>
<protein>
    <submittedName>
        <fullName evidence="2">Enoyl-CoA hydratase/isomerase family protein</fullName>
    </submittedName>
</protein>
<dbReference type="InterPro" id="IPR029045">
    <property type="entry name" value="ClpP/crotonase-like_dom_sf"/>
</dbReference>
<dbReference type="PANTHER" id="PTHR11941">
    <property type="entry name" value="ENOYL-COA HYDRATASE-RELATED"/>
    <property type="match status" value="1"/>
</dbReference>
<dbReference type="Pfam" id="PF00378">
    <property type="entry name" value="ECH_1"/>
    <property type="match status" value="1"/>
</dbReference>
<evidence type="ECO:0000256" key="1">
    <source>
        <dbReference type="ARBA" id="ARBA00023239"/>
    </source>
</evidence>
<dbReference type="InterPro" id="IPR001753">
    <property type="entry name" value="Enoyl-CoA_hydra/iso"/>
</dbReference>
<accession>A0A429Y2V9</accession>
<comment type="caution">
    <text evidence="2">The sequence shown here is derived from an EMBL/GenBank/DDBJ whole genome shotgun (WGS) entry which is preliminary data.</text>
</comment>
<organism evidence="2 3">
    <name type="scientific">Siminovitchia acidinfaciens</name>
    <dbReference type="NCBI Taxonomy" id="2321395"/>
    <lineage>
        <taxon>Bacteria</taxon>
        <taxon>Bacillati</taxon>
        <taxon>Bacillota</taxon>
        <taxon>Bacilli</taxon>
        <taxon>Bacillales</taxon>
        <taxon>Bacillaceae</taxon>
        <taxon>Siminovitchia</taxon>
    </lineage>
</organism>
<dbReference type="Proteomes" id="UP000287156">
    <property type="component" value="Unassembled WGS sequence"/>
</dbReference>
<keyword evidence="1" id="KW-0456">Lyase</keyword>
<dbReference type="OrthoDB" id="9775794at2"/>
<dbReference type="AlphaFoldDB" id="A0A429Y2V9"/>
<dbReference type="GO" id="GO:0005829">
    <property type="term" value="C:cytosol"/>
    <property type="evidence" value="ECO:0007669"/>
    <property type="project" value="TreeGrafter"/>
</dbReference>
<dbReference type="GO" id="GO:0016853">
    <property type="term" value="F:isomerase activity"/>
    <property type="evidence" value="ECO:0007669"/>
    <property type="project" value="UniProtKB-KW"/>
</dbReference>
<dbReference type="PANTHER" id="PTHR11941:SF27">
    <property type="entry name" value="ETHYLMALONYL-COA DECARBOXYLASE"/>
    <property type="match status" value="1"/>
</dbReference>
<dbReference type="SUPFAM" id="SSF52096">
    <property type="entry name" value="ClpP/crotonase"/>
    <property type="match status" value="1"/>
</dbReference>
<dbReference type="EMBL" id="QYTV02000003">
    <property type="protein sequence ID" value="RST75591.1"/>
    <property type="molecule type" value="Genomic_DNA"/>
</dbReference>
<dbReference type="Gene3D" id="3.90.226.10">
    <property type="entry name" value="2-enoyl-CoA Hydratase, Chain A, domain 1"/>
    <property type="match status" value="1"/>
</dbReference>
<dbReference type="GO" id="GO:0016829">
    <property type="term" value="F:lyase activity"/>
    <property type="evidence" value="ECO:0007669"/>
    <property type="project" value="UniProtKB-KW"/>
</dbReference>
<dbReference type="GO" id="GO:0006635">
    <property type="term" value="P:fatty acid beta-oxidation"/>
    <property type="evidence" value="ECO:0007669"/>
    <property type="project" value="TreeGrafter"/>
</dbReference>
<reference evidence="2" key="1">
    <citation type="submission" date="2018-12" db="EMBL/GenBank/DDBJ databases">
        <authorList>
            <person name="Sun L."/>
            <person name="Chen Z."/>
        </authorList>
    </citation>
    <scope>NUCLEOTIDE SEQUENCE [LARGE SCALE GENOMIC DNA]</scope>
    <source>
        <strain evidence="2">3-2-2</strain>
    </source>
</reference>